<gene>
    <name evidence="1" type="ORF">F383_27771</name>
</gene>
<dbReference type="EMBL" id="KN419438">
    <property type="protein sequence ID" value="KHG21728.1"/>
    <property type="molecule type" value="Genomic_DNA"/>
</dbReference>
<protein>
    <submittedName>
        <fullName evidence="1">Synaptotagmin-9</fullName>
    </submittedName>
</protein>
<evidence type="ECO:0000313" key="1">
    <source>
        <dbReference type="EMBL" id="KHG21728.1"/>
    </source>
</evidence>
<dbReference type="Proteomes" id="UP000032142">
    <property type="component" value="Unassembled WGS sequence"/>
</dbReference>
<reference evidence="2" key="1">
    <citation type="submission" date="2014-09" db="EMBL/GenBank/DDBJ databases">
        <authorList>
            <person name="Mudge J."/>
            <person name="Ramaraj T."/>
            <person name="Lindquist I.E."/>
            <person name="Bharti A.K."/>
            <person name="Sundararajan A."/>
            <person name="Cameron C.T."/>
            <person name="Woodward J.E."/>
            <person name="May G.D."/>
            <person name="Brubaker C."/>
            <person name="Broadhvest J."/>
            <person name="Wilkins T.A."/>
        </authorList>
    </citation>
    <scope>NUCLEOTIDE SEQUENCE</scope>
    <source>
        <strain evidence="2">cv. AKA8401</strain>
    </source>
</reference>
<name>A0A0B0P4S0_GOSAR</name>
<proteinExistence type="predicted"/>
<evidence type="ECO:0000313" key="2">
    <source>
        <dbReference type="Proteomes" id="UP000032142"/>
    </source>
</evidence>
<sequence length="81" mass="9176">MALILWPTPCPRHGLTLAHISTPIPCPKHGLILAHIMWPMPCSKHGLTLAHISLKCHGMNIQSIPRFNKEFITLNFIMHYS</sequence>
<keyword evidence="2" id="KW-1185">Reference proteome</keyword>
<dbReference type="AlphaFoldDB" id="A0A0B0P4S0"/>
<accession>A0A0B0P4S0</accession>
<organism evidence="1 2">
    <name type="scientific">Gossypium arboreum</name>
    <name type="common">Tree cotton</name>
    <name type="synonym">Gossypium nanking</name>
    <dbReference type="NCBI Taxonomy" id="29729"/>
    <lineage>
        <taxon>Eukaryota</taxon>
        <taxon>Viridiplantae</taxon>
        <taxon>Streptophyta</taxon>
        <taxon>Embryophyta</taxon>
        <taxon>Tracheophyta</taxon>
        <taxon>Spermatophyta</taxon>
        <taxon>Magnoliopsida</taxon>
        <taxon>eudicotyledons</taxon>
        <taxon>Gunneridae</taxon>
        <taxon>Pentapetalae</taxon>
        <taxon>rosids</taxon>
        <taxon>malvids</taxon>
        <taxon>Malvales</taxon>
        <taxon>Malvaceae</taxon>
        <taxon>Malvoideae</taxon>
        <taxon>Gossypium</taxon>
    </lineage>
</organism>